<comment type="catalytic activity">
    <reaction evidence="8">
        <text>L-seryl-[protein] + ATP = O-phospho-L-seryl-[protein] + ADP + H(+)</text>
        <dbReference type="Rhea" id="RHEA:17989"/>
        <dbReference type="Rhea" id="RHEA-COMP:9863"/>
        <dbReference type="Rhea" id="RHEA-COMP:11604"/>
        <dbReference type="ChEBI" id="CHEBI:15378"/>
        <dbReference type="ChEBI" id="CHEBI:29999"/>
        <dbReference type="ChEBI" id="CHEBI:30616"/>
        <dbReference type="ChEBI" id="CHEBI:83421"/>
        <dbReference type="ChEBI" id="CHEBI:456216"/>
        <dbReference type="EC" id="2.7.11.1"/>
    </reaction>
</comment>
<dbReference type="Gene3D" id="2.90.10.10">
    <property type="entry name" value="Bulb-type lectin domain"/>
    <property type="match status" value="1"/>
</dbReference>
<dbReference type="FunFam" id="1.10.510.10:FF:001023">
    <property type="entry name" value="Os07g0541700 protein"/>
    <property type="match status" value="1"/>
</dbReference>
<comment type="catalytic activity">
    <reaction evidence="7">
        <text>L-threonyl-[protein] + ATP = O-phospho-L-threonyl-[protein] + ADP + H(+)</text>
        <dbReference type="Rhea" id="RHEA:46608"/>
        <dbReference type="Rhea" id="RHEA-COMP:11060"/>
        <dbReference type="Rhea" id="RHEA-COMP:11605"/>
        <dbReference type="ChEBI" id="CHEBI:15378"/>
        <dbReference type="ChEBI" id="CHEBI:30013"/>
        <dbReference type="ChEBI" id="CHEBI:30616"/>
        <dbReference type="ChEBI" id="CHEBI:61977"/>
        <dbReference type="ChEBI" id="CHEBI:456216"/>
        <dbReference type="EC" id="2.7.11.1"/>
    </reaction>
</comment>
<dbReference type="Pfam" id="PF00069">
    <property type="entry name" value="Pkinase"/>
    <property type="match status" value="1"/>
</dbReference>
<dbReference type="InterPro" id="IPR011009">
    <property type="entry name" value="Kinase-like_dom_sf"/>
</dbReference>
<dbReference type="InterPro" id="IPR001480">
    <property type="entry name" value="Bulb-type_lectin_dom"/>
</dbReference>
<dbReference type="EMBL" id="QPKB01000010">
    <property type="protein sequence ID" value="RWR93557.1"/>
    <property type="molecule type" value="Genomic_DNA"/>
</dbReference>
<dbReference type="InterPro" id="IPR036426">
    <property type="entry name" value="Bulb-type_lectin_dom_sf"/>
</dbReference>
<name>A0A443PS04_9MAGN</name>
<sequence length="581" mass="65949">MASLRITSFMSLVFLSFSCSYADESITNTQPLTTWETIFSPNRIYALGFFTTATTSPSSSFYLGIWLSNDTQRQAVWVANRENPIQSSSPSLKISNSGNLIISSNGITDICITNATGTSTNTSAKLLDNGNLVLLEEANGDSIEGRILWQSFDHPTDTLLSGMKLRRTRFLTSWLNNKVPYPGAFTLGIDPNGANQFVIWYRGGVHWKSRVWNSSEYVQGFFNNQPYNIHYRFESDEDGKYFIYTINQTAGDDNFIYKWAMTSSGQISRDQWHTVGSSSFWSKVEKMNSPCNGTFEEDGCRRRAWPNCSDKNENIFSKEKMTINFNMYDINSSIALSDCEFTCRSSCSCIAYTTKNEDGTGCLFRYDNGREIPYLPPYTGDFFIRANSKNLLDPTAKKPEKGGRREQSVLKLLIKMLEQSLSDIGKKDLELPIFSFYNVLAATDNFSVVNKLAEGRLKTVYMKLQHNNLVKLTGTCFHGEEKISIYEIMPNKSLDLFHFDPTKQEILDWEKCSYKIDGIAQGLLYLHKHSRVIGIYRDVKATNIFLNGDMNPKILDFGMARMFSGNESKANTNRVVGTWYN</sequence>
<evidence type="ECO:0000256" key="6">
    <source>
        <dbReference type="ARBA" id="ARBA00022840"/>
    </source>
</evidence>
<dbReference type="PANTHER" id="PTHR32444:SF128">
    <property type="entry name" value="CURCULIN-LIKE (MANNOSE-BINDING) LECTIN FAMILY PROTEIN"/>
    <property type="match status" value="1"/>
</dbReference>
<proteinExistence type="predicted"/>
<dbReference type="SUPFAM" id="SSF56112">
    <property type="entry name" value="Protein kinase-like (PK-like)"/>
    <property type="match status" value="1"/>
</dbReference>
<evidence type="ECO:0000256" key="5">
    <source>
        <dbReference type="ARBA" id="ARBA00022777"/>
    </source>
</evidence>
<evidence type="ECO:0000256" key="9">
    <source>
        <dbReference type="SAM" id="SignalP"/>
    </source>
</evidence>
<dbReference type="AlphaFoldDB" id="A0A443PS04"/>
<dbReference type="GO" id="GO:0005524">
    <property type="term" value="F:ATP binding"/>
    <property type="evidence" value="ECO:0007669"/>
    <property type="project" value="UniProtKB-KW"/>
</dbReference>
<keyword evidence="2" id="KW-0723">Serine/threonine-protein kinase</keyword>
<evidence type="ECO:0000259" key="10">
    <source>
        <dbReference type="PROSITE" id="PS50011"/>
    </source>
</evidence>
<dbReference type="InterPro" id="IPR000719">
    <property type="entry name" value="Prot_kinase_dom"/>
</dbReference>
<evidence type="ECO:0000256" key="4">
    <source>
        <dbReference type="ARBA" id="ARBA00022741"/>
    </source>
</evidence>
<dbReference type="Proteomes" id="UP000283530">
    <property type="component" value="Unassembled WGS sequence"/>
</dbReference>
<dbReference type="PANTHER" id="PTHR32444">
    <property type="entry name" value="BULB-TYPE LECTIN DOMAIN-CONTAINING PROTEIN"/>
    <property type="match status" value="1"/>
</dbReference>
<dbReference type="SMART" id="SM00108">
    <property type="entry name" value="B_lectin"/>
    <property type="match status" value="1"/>
</dbReference>
<keyword evidence="5 13" id="KW-0418">Kinase</keyword>
<dbReference type="Pfam" id="PF01453">
    <property type="entry name" value="B_lectin"/>
    <property type="match status" value="1"/>
</dbReference>
<keyword evidence="14" id="KW-1185">Reference proteome</keyword>
<dbReference type="CDD" id="cd00028">
    <property type="entry name" value="B_lectin"/>
    <property type="match status" value="1"/>
</dbReference>
<keyword evidence="3" id="KW-0808">Transferase</keyword>
<evidence type="ECO:0000256" key="1">
    <source>
        <dbReference type="ARBA" id="ARBA00012513"/>
    </source>
</evidence>
<protein>
    <recommendedName>
        <fullName evidence="1">non-specific serine/threonine protein kinase</fullName>
        <ecNumber evidence="1">2.7.11.1</ecNumber>
    </recommendedName>
</protein>
<dbReference type="InterPro" id="IPR003609">
    <property type="entry name" value="Pan_app"/>
</dbReference>
<dbReference type="EC" id="2.7.11.1" evidence="1"/>
<dbReference type="PROSITE" id="PS50948">
    <property type="entry name" value="PAN"/>
    <property type="match status" value="1"/>
</dbReference>
<gene>
    <name evidence="13" type="ORF">CKAN_02281700</name>
</gene>
<evidence type="ECO:0000313" key="14">
    <source>
        <dbReference type="Proteomes" id="UP000283530"/>
    </source>
</evidence>
<dbReference type="PROSITE" id="PS50927">
    <property type="entry name" value="BULB_LECTIN"/>
    <property type="match status" value="1"/>
</dbReference>
<evidence type="ECO:0000256" key="7">
    <source>
        <dbReference type="ARBA" id="ARBA00047899"/>
    </source>
</evidence>
<keyword evidence="13" id="KW-0675">Receptor</keyword>
<feature type="chain" id="PRO_5019313589" description="non-specific serine/threonine protein kinase" evidence="9">
    <location>
        <begin position="23"/>
        <end position="581"/>
    </location>
</feature>
<dbReference type="Gene3D" id="1.10.510.10">
    <property type="entry name" value="Transferase(Phosphotransferase) domain 1"/>
    <property type="match status" value="1"/>
</dbReference>
<feature type="signal peptide" evidence="9">
    <location>
        <begin position="1"/>
        <end position="22"/>
    </location>
</feature>
<dbReference type="PROSITE" id="PS50011">
    <property type="entry name" value="PROTEIN_KINASE_DOM"/>
    <property type="match status" value="1"/>
</dbReference>
<accession>A0A443PS04</accession>
<reference evidence="13 14" key="1">
    <citation type="journal article" date="2019" name="Nat. Plants">
        <title>Stout camphor tree genome fills gaps in understanding of flowering plant genome evolution.</title>
        <authorList>
            <person name="Chaw S.M."/>
            <person name="Liu Y.C."/>
            <person name="Wu Y.W."/>
            <person name="Wang H.Y."/>
            <person name="Lin C.I."/>
            <person name="Wu C.S."/>
            <person name="Ke H.M."/>
            <person name="Chang L.Y."/>
            <person name="Hsu C.Y."/>
            <person name="Yang H.T."/>
            <person name="Sudianto E."/>
            <person name="Hsu M.H."/>
            <person name="Wu K.P."/>
            <person name="Wang L.N."/>
            <person name="Leebens-Mack J.H."/>
            <person name="Tsai I.J."/>
        </authorList>
    </citation>
    <scope>NUCLEOTIDE SEQUENCE [LARGE SCALE GENOMIC DNA]</scope>
    <source>
        <strain evidence="14">cv. Chaw 1501</strain>
        <tissue evidence="13">Young leaves</tissue>
    </source>
</reference>
<dbReference type="SUPFAM" id="SSF51110">
    <property type="entry name" value="alpha-D-mannose-specific plant lectins"/>
    <property type="match status" value="1"/>
</dbReference>
<organism evidence="13 14">
    <name type="scientific">Cinnamomum micranthum f. kanehirae</name>
    <dbReference type="NCBI Taxonomy" id="337451"/>
    <lineage>
        <taxon>Eukaryota</taxon>
        <taxon>Viridiplantae</taxon>
        <taxon>Streptophyta</taxon>
        <taxon>Embryophyta</taxon>
        <taxon>Tracheophyta</taxon>
        <taxon>Spermatophyta</taxon>
        <taxon>Magnoliopsida</taxon>
        <taxon>Magnoliidae</taxon>
        <taxon>Laurales</taxon>
        <taxon>Lauraceae</taxon>
        <taxon>Cinnamomum</taxon>
    </lineage>
</organism>
<feature type="domain" description="Protein kinase" evidence="10">
    <location>
        <begin position="352"/>
        <end position="581"/>
    </location>
</feature>
<keyword evidence="13" id="KW-0430">Lectin</keyword>
<dbReference type="STRING" id="337451.A0A443PS04"/>
<dbReference type="GO" id="GO:0004674">
    <property type="term" value="F:protein serine/threonine kinase activity"/>
    <property type="evidence" value="ECO:0007669"/>
    <property type="project" value="UniProtKB-KW"/>
</dbReference>
<dbReference type="PROSITE" id="PS51257">
    <property type="entry name" value="PROKAR_LIPOPROTEIN"/>
    <property type="match status" value="1"/>
</dbReference>
<evidence type="ECO:0000259" key="11">
    <source>
        <dbReference type="PROSITE" id="PS50927"/>
    </source>
</evidence>
<keyword evidence="6" id="KW-0067">ATP-binding</keyword>
<dbReference type="GO" id="GO:0030246">
    <property type="term" value="F:carbohydrate binding"/>
    <property type="evidence" value="ECO:0007669"/>
    <property type="project" value="UniProtKB-KW"/>
</dbReference>
<keyword evidence="9" id="KW-0732">Signal</keyword>
<dbReference type="OrthoDB" id="4062651at2759"/>
<dbReference type="Pfam" id="PF08276">
    <property type="entry name" value="PAN_2"/>
    <property type="match status" value="1"/>
</dbReference>
<feature type="domain" description="Apple" evidence="12">
    <location>
        <begin position="308"/>
        <end position="388"/>
    </location>
</feature>
<comment type="caution">
    <text evidence="13">The sequence shown here is derived from an EMBL/GenBank/DDBJ whole genome shotgun (WGS) entry which is preliminary data.</text>
</comment>
<feature type="domain" description="Bulb-type lectin" evidence="11">
    <location>
        <begin position="23"/>
        <end position="147"/>
    </location>
</feature>
<evidence type="ECO:0000256" key="3">
    <source>
        <dbReference type="ARBA" id="ARBA00022679"/>
    </source>
</evidence>
<keyword evidence="4" id="KW-0547">Nucleotide-binding</keyword>
<evidence type="ECO:0000256" key="2">
    <source>
        <dbReference type="ARBA" id="ARBA00022527"/>
    </source>
</evidence>
<evidence type="ECO:0000259" key="12">
    <source>
        <dbReference type="PROSITE" id="PS50948"/>
    </source>
</evidence>
<evidence type="ECO:0000313" key="13">
    <source>
        <dbReference type="EMBL" id="RWR93557.1"/>
    </source>
</evidence>
<evidence type="ECO:0000256" key="8">
    <source>
        <dbReference type="ARBA" id="ARBA00048679"/>
    </source>
</evidence>